<comment type="similarity">
    <text evidence="1">Belongs to the phycobiliprotein family.</text>
</comment>
<dbReference type="Proteomes" id="UP000324143">
    <property type="component" value="Unassembled WGS sequence"/>
</dbReference>
<dbReference type="SUPFAM" id="SSF46458">
    <property type="entry name" value="Globin-like"/>
    <property type="match status" value="1"/>
</dbReference>
<dbReference type="InterPro" id="IPR006158">
    <property type="entry name" value="Cobalamin-bd"/>
</dbReference>
<evidence type="ECO:0000256" key="2">
    <source>
        <dbReference type="ARBA" id="ARBA00022723"/>
    </source>
</evidence>
<keyword evidence="6" id="KW-0175">Coiled coil</keyword>
<dbReference type="AlphaFoldDB" id="A0A5D0MFL7"/>
<dbReference type="GO" id="GO:0005829">
    <property type="term" value="C:cytosol"/>
    <property type="evidence" value="ECO:0007669"/>
    <property type="project" value="TreeGrafter"/>
</dbReference>
<dbReference type="InterPro" id="IPR050554">
    <property type="entry name" value="Met_Synthase/Corrinoid"/>
</dbReference>
<accession>A0A5D0MFL7</accession>
<keyword evidence="2" id="KW-0479">Metal-binding</keyword>
<dbReference type="GO" id="GO:0046653">
    <property type="term" value="P:tetrahydrofolate metabolic process"/>
    <property type="evidence" value="ECO:0007669"/>
    <property type="project" value="TreeGrafter"/>
</dbReference>
<dbReference type="GO" id="GO:0031419">
    <property type="term" value="F:cobalamin binding"/>
    <property type="evidence" value="ECO:0007669"/>
    <property type="project" value="InterPro"/>
</dbReference>
<keyword evidence="9" id="KW-1185">Reference proteome</keyword>
<dbReference type="InterPro" id="IPR009050">
    <property type="entry name" value="Globin-like_sf"/>
</dbReference>
<dbReference type="InterPro" id="IPR038719">
    <property type="entry name" value="Phycobilisome_asu/bsu_sf"/>
</dbReference>
<evidence type="ECO:0000313" key="9">
    <source>
        <dbReference type="Proteomes" id="UP000324143"/>
    </source>
</evidence>
<name>A0A5D0MFL7_9BACT</name>
<dbReference type="GO" id="GO:0050667">
    <property type="term" value="P:homocysteine metabolic process"/>
    <property type="evidence" value="ECO:0007669"/>
    <property type="project" value="TreeGrafter"/>
</dbReference>
<evidence type="ECO:0000256" key="3">
    <source>
        <dbReference type="ARBA" id="ARBA00022991"/>
    </source>
</evidence>
<dbReference type="Pfam" id="PF00502">
    <property type="entry name" value="Phycobilisome"/>
    <property type="match status" value="1"/>
</dbReference>
<dbReference type="SUPFAM" id="SSF52242">
    <property type="entry name" value="Cobalamin (vitamin B12)-binding domain"/>
    <property type="match status" value="1"/>
</dbReference>
<dbReference type="GO" id="GO:0008705">
    <property type="term" value="F:methionine synthase activity"/>
    <property type="evidence" value="ECO:0007669"/>
    <property type="project" value="TreeGrafter"/>
</dbReference>
<dbReference type="GO" id="GO:0046872">
    <property type="term" value="F:metal ion binding"/>
    <property type="evidence" value="ECO:0007669"/>
    <property type="project" value="UniProtKB-KW"/>
</dbReference>
<proteinExistence type="inferred from homology"/>
<dbReference type="GO" id="GO:0015979">
    <property type="term" value="P:photosynthesis"/>
    <property type="evidence" value="ECO:0007669"/>
    <property type="project" value="InterPro"/>
</dbReference>
<dbReference type="InterPro" id="IPR036594">
    <property type="entry name" value="Meth_synthase_dom"/>
</dbReference>
<feature type="coiled-coil region" evidence="6">
    <location>
        <begin position="291"/>
        <end position="351"/>
    </location>
</feature>
<evidence type="ECO:0000256" key="1">
    <source>
        <dbReference type="ARBA" id="ARBA00008182"/>
    </source>
</evidence>
<keyword evidence="4" id="KW-0170">Cobalt</keyword>
<evidence type="ECO:0000256" key="5">
    <source>
        <dbReference type="ARBA" id="ARBA00023307"/>
    </source>
</evidence>
<dbReference type="Gene3D" id="3.40.50.280">
    <property type="entry name" value="Cobalamin-binding domain"/>
    <property type="match status" value="1"/>
</dbReference>
<keyword evidence="3" id="KW-0157">Chromophore</keyword>
<keyword evidence="5" id="KW-0089">Bile pigment</keyword>
<sequence length="351" mass="40300">MNEKIVNKIKNNVNSIAEKVLKKQLNINKNLKQNYNEYHKKKCLEDIKYHLNYLTEALANSEKDIFSDYALWAKILLNKLGIATETLIENFNIINAVLSNEYSLKKNSKAVEYINYAINILVKEEEKVKSFITDKNPLKEEASKYLEFILNAKKDKAVNLIMKIAKESTPVREIYLNIFQPVQHEIGRLWHTNKISVGQEHYSTAVTQLVMSRLYSFILNSDNTKNKTMIAASIGEELHEIGIRMVADFFEMDGWNTYFYGANTPNKTIINSIQKVNADIIALSVTIAYHLSELKKLISQIRENKKTKNIKIIVGGYIFNKTPGLWKKVGADGYAENAQKAIKTVDKLLRE</sequence>
<dbReference type="Pfam" id="PF02607">
    <property type="entry name" value="B12-binding_2"/>
    <property type="match status" value="1"/>
</dbReference>
<dbReference type="GO" id="GO:0030089">
    <property type="term" value="C:phycobilisome"/>
    <property type="evidence" value="ECO:0007669"/>
    <property type="project" value="InterPro"/>
</dbReference>
<evidence type="ECO:0000259" key="7">
    <source>
        <dbReference type="PROSITE" id="PS51332"/>
    </source>
</evidence>
<dbReference type="Pfam" id="PF02310">
    <property type="entry name" value="B12-binding"/>
    <property type="match status" value="1"/>
</dbReference>
<protein>
    <submittedName>
        <fullName evidence="8">Cobalamin-binding protein</fullName>
    </submittedName>
</protein>
<evidence type="ECO:0000256" key="4">
    <source>
        <dbReference type="ARBA" id="ARBA00023285"/>
    </source>
</evidence>
<gene>
    <name evidence="8" type="ORF">FXF47_07930</name>
</gene>
<dbReference type="EMBL" id="VSIX01000089">
    <property type="protein sequence ID" value="TYB30695.1"/>
    <property type="molecule type" value="Genomic_DNA"/>
</dbReference>
<dbReference type="PANTHER" id="PTHR45833:SF1">
    <property type="entry name" value="METHIONINE SYNTHASE"/>
    <property type="match status" value="1"/>
</dbReference>
<dbReference type="InterPro" id="IPR036724">
    <property type="entry name" value="Cobalamin-bd_sf"/>
</dbReference>
<organism evidence="8 9">
    <name type="scientific">Candidatus Mcinerneyibacterium aminivorans</name>
    <dbReference type="NCBI Taxonomy" id="2703815"/>
    <lineage>
        <taxon>Bacteria</taxon>
        <taxon>Candidatus Macinerneyibacteriota</taxon>
        <taxon>Candidatus Mcinerneyibacteria</taxon>
        <taxon>Candidatus Mcinerneyibacteriales</taxon>
        <taxon>Candidatus Mcinerneyibacteriaceae</taxon>
        <taxon>Candidatus Mcinerneyibacterium</taxon>
    </lineage>
</organism>
<dbReference type="InterPro" id="IPR012128">
    <property type="entry name" value="Phycobilisome_asu/bsu"/>
</dbReference>
<dbReference type="Gene3D" id="1.10.1240.10">
    <property type="entry name" value="Methionine synthase domain"/>
    <property type="match status" value="1"/>
</dbReference>
<dbReference type="InterPro" id="IPR003759">
    <property type="entry name" value="Cbl-bd_cap"/>
</dbReference>
<evidence type="ECO:0000256" key="6">
    <source>
        <dbReference type="SAM" id="Coils"/>
    </source>
</evidence>
<reference evidence="8" key="1">
    <citation type="submission" date="2019-08" db="EMBL/GenBank/DDBJ databases">
        <title>Genomic characterization of a novel candidate phylum (ARYD3) from a high temperature, high salinity tertiary oil reservoir in north central Oklahoma, USA.</title>
        <authorList>
            <person name="Youssef N.H."/>
            <person name="Yadav A."/>
            <person name="Elshahed M.S."/>
        </authorList>
    </citation>
    <scope>NUCLEOTIDE SEQUENCE [LARGE SCALE GENOMIC DNA]</scope>
    <source>
        <strain evidence="8">ARYD3</strain>
    </source>
</reference>
<evidence type="ECO:0000313" key="8">
    <source>
        <dbReference type="EMBL" id="TYB30695.1"/>
    </source>
</evidence>
<feature type="domain" description="B12-binding" evidence="7">
    <location>
        <begin position="226"/>
        <end position="351"/>
    </location>
</feature>
<dbReference type="PANTHER" id="PTHR45833">
    <property type="entry name" value="METHIONINE SYNTHASE"/>
    <property type="match status" value="1"/>
</dbReference>
<dbReference type="PROSITE" id="PS51332">
    <property type="entry name" value="B12_BINDING"/>
    <property type="match status" value="1"/>
</dbReference>
<comment type="caution">
    <text evidence="8">The sequence shown here is derived from an EMBL/GenBank/DDBJ whole genome shotgun (WGS) entry which is preliminary data.</text>
</comment>
<dbReference type="Gene3D" id="1.10.490.20">
    <property type="entry name" value="Phycocyanins"/>
    <property type="match status" value="1"/>
</dbReference>